<gene>
    <name evidence="3" type="ORF">MM415A00587_0020</name>
    <name evidence="2" type="ORF">TM448A03903_0006</name>
    <name evidence="4" type="ORF">TM448B00641_0036</name>
</gene>
<sequence length="246" mass="27540">MSALMTVPFHGQNLFLVDHDGEPMVPMRPVVEGMGLAWKPQHRKLHDRFETCVHHMVTQLPGDDQGRQVVCLPLRKLPAWLHSVNPNKVSPEIKDKIIDYQNECDDALWQYWNVGHAHNSRAQPAPAANESVMEFAKLALEHLPHLGQNSKQELLSRASELAYGTRLIPLPRVDEHLMAAGEVGDQLGVSGNKIGRLANAHGLKVPEYGEFRLDKSRHSSKQVESFYYNRAGLDRLKSIIDNAGAA</sequence>
<feature type="domain" description="Antirepressor protein ant N-terminal" evidence="1">
    <location>
        <begin position="6"/>
        <end position="117"/>
    </location>
</feature>
<evidence type="ECO:0000313" key="2">
    <source>
        <dbReference type="EMBL" id="QJA53756.1"/>
    </source>
</evidence>
<dbReference type="Pfam" id="PF10547">
    <property type="entry name" value="P22_AR_N"/>
    <property type="match status" value="1"/>
</dbReference>
<accession>A0A6H2A0P1</accession>
<dbReference type="EMBL" id="MT144448">
    <property type="protein sequence ID" value="QJA53756.1"/>
    <property type="molecule type" value="Genomic_DNA"/>
</dbReference>
<name>A0A6H2A0P1_9ZZZZ</name>
<dbReference type="EMBL" id="MT144641">
    <property type="protein sequence ID" value="QJH96169.1"/>
    <property type="molecule type" value="Genomic_DNA"/>
</dbReference>
<proteinExistence type="predicted"/>
<dbReference type="InterPro" id="IPR018875">
    <property type="entry name" value="Antirepressor_Ant_N"/>
</dbReference>
<protein>
    <submittedName>
        <fullName evidence="2">Putative anti-repressor protein</fullName>
    </submittedName>
</protein>
<organism evidence="2">
    <name type="scientific">viral metagenome</name>
    <dbReference type="NCBI Taxonomy" id="1070528"/>
    <lineage>
        <taxon>unclassified sequences</taxon>
        <taxon>metagenomes</taxon>
        <taxon>organismal metagenomes</taxon>
    </lineage>
</organism>
<dbReference type="AlphaFoldDB" id="A0A6H2A0P1"/>
<dbReference type="EMBL" id="MT142447">
    <property type="protein sequence ID" value="QJA81102.1"/>
    <property type="molecule type" value="Genomic_DNA"/>
</dbReference>
<dbReference type="PRINTS" id="PR01994">
    <property type="entry name" value="ANTIREPRESSR"/>
</dbReference>
<evidence type="ECO:0000259" key="1">
    <source>
        <dbReference type="Pfam" id="PF10547"/>
    </source>
</evidence>
<evidence type="ECO:0000313" key="3">
    <source>
        <dbReference type="EMBL" id="QJA81102.1"/>
    </source>
</evidence>
<reference evidence="2" key="1">
    <citation type="submission" date="2020-03" db="EMBL/GenBank/DDBJ databases">
        <title>The deep terrestrial virosphere.</title>
        <authorList>
            <person name="Holmfeldt K."/>
            <person name="Nilsson E."/>
            <person name="Simone D."/>
            <person name="Lopez-Fernandez M."/>
            <person name="Wu X."/>
            <person name="de Brujin I."/>
            <person name="Lundin D."/>
            <person name="Andersson A."/>
            <person name="Bertilsson S."/>
            <person name="Dopson M."/>
        </authorList>
    </citation>
    <scope>NUCLEOTIDE SEQUENCE</scope>
    <source>
        <strain evidence="3">MM415A00587</strain>
        <strain evidence="2">TM448A03903</strain>
        <strain evidence="4">TM448B00641</strain>
    </source>
</reference>
<evidence type="ECO:0000313" key="4">
    <source>
        <dbReference type="EMBL" id="QJH96169.1"/>
    </source>
</evidence>